<evidence type="ECO:0000259" key="1">
    <source>
        <dbReference type="Pfam" id="PF00016"/>
    </source>
</evidence>
<dbReference type="PANTHER" id="PTHR42704:SF17">
    <property type="entry name" value="RIBULOSE BISPHOSPHATE CARBOXYLASE LARGE CHAIN"/>
    <property type="match status" value="1"/>
</dbReference>
<name>A0A7J4JEU1_9ARCH</name>
<accession>A0A7J4JEU1</accession>
<dbReference type="SUPFAM" id="SSF51649">
    <property type="entry name" value="RuBisCo, C-terminal domain"/>
    <property type="match status" value="1"/>
</dbReference>
<dbReference type="InterPro" id="IPR036376">
    <property type="entry name" value="RuBisCO_lsu_C_sf"/>
</dbReference>
<comment type="caution">
    <text evidence="2">The sequence shown here is derived from an EMBL/GenBank/DDBJ whole genome shotgun (WGS) entry which is preliminary data.</text>
</comment>
<dbReference type="InterPro" id="IPR000685">
    <property type="entry name" value="RuBisCO_lsu_C"/>
</dbReference>
<dbReference type="Proteomes" id="UP000564964">
    <property type="component" value="Unassembled WGS sequence"/>
</dbReference>
<proteinExistence type="predicted"/>
<protein>
    <submittedName>
        <fullName evidence="2">Ribulose-bisphosphate carboxylase large subunit</fullName>
    </submittedName>
</protein>
<feature type="non-terminal residue" evidence="2">
    <location>
        <position position="1"/>
    </location>
</feature>
<sequence length="147" mass="15818">VSNLAVGEVVSLLGVDQYHIGTHIGKMVSPKHEVLDVQEHITQQKVRENPVEHCLAEDWLDTKPVFPVASGGLQPGLIPQIIDLLGTEIMLQLGGGVHGHPKGSHAGAIAMRAALEAKLEGKSLEEASASCKALQQAMDYWGYTRPR</sequence>
<dbReference type="PANTHER" id="PTHR42704">
    <property type="entry name" value="RIBULOSE BISPHOSPHATE CARBOXYLASE"/>
    <property type="match status" value="1"/>
</dbReference>
<organism evidence="2 3">
    <name type="scientific">Candidatus Iainarchaeum sp</name>
    <dbReference type="NCBI Taxonomy" id="3101447"/>
    <lineage>
        <taxon>Archaea</taxon>
        <taxon>Candidatus Iainarchaeota</taxon>
        <taxon>Candidatus Iainarchaeia</taxon>
        <taxon>Candidatus Iainarchaeales</taxon>
        <taxon>Candidatus Iainarchaeaceae</taxon>
        <taxon>Candidatus Iainarchaeum</taxon>
    </lineage>
</organism>
<dbReference type="Gene3D" id="3.20.20.110">
    <property type="entry name" value="Ribulose bisphosphate carboxylase, large subunit, C-terminal domain"/>
    <property type="match status" value="1"/>
</dbReference>
<gene>
    <name evidence="2" type="ORF">HA252_00325</name>
</gene>
<dbReference type="InterPro" id="IPR033966">
    <property type="entry name" value="RuBisCO"/>
</dbReference>
<dbReference type="AlphaFoldDB" id="A0A7J4JEU1"/>
<dbReference type="EMBL" id="DUGH01000008">
    <property type="protein sequence ID" value="HIH15834.1"/>
    <property type="molecule type" value="Genomic_DNA"/>
</dbReference>
<dbReference type="Pfam" id="PF00016">
    <property type="entry name" value="RuBisCO_large"/>
    <property type="match status" value="1"/>
</dbReference>
<dbReference type="GO" id="GO:0000287">
    <property type="term" value="F:magnesium ion binding"/>
    <property type="evidence" value="ECO:0007669"/>
    <property type="project" value="InterPro"/>
</dbReference>
<evidence type="ECO:0000313" key="3">
    <source>
        <dbReference type="Proteomes" id="UP000564964"/>
    </source>
</evidence>
<dbReference type="GO" id="GO:0016984">
    <property type="term" value="F:ribulose-bisphosphate carboxylase activity"/>
    <property type="evidence" value="ECO:0007669"/>
    <property type="project" value="InterPro"/>
</dbReference>
<evidence type="ECO:0000313" key="2">
    <source>
        <dbReference type="EMBL" id="HIH15834.1"/>
    </source>
</evidence>
<reference evidence="3" key="1">
    <citation type="journal article" date="2020" name="bioRxiv">
        <title>A rank-normalized archaeal taxonomy based on genome phylogeny resolves widespread incomplete and uneven classifications.</title>
        <authorList>
            <person name="Rinke C."/>
            <person name="Chuvochina M."/>
            <person name="Mussig A.J."/>
            <person name="Chaumeil P.-A."/>
            <person name="Waite D.W."/>
            <person name="Whitman W.B."/>
            <person name="Parks D.H."/>
            <person name="Hugenholtz P."/>
        </authorList>
    </citation>
    <scope>NUCLEOTIDE SEQUENCE [LARGE SCALE GENOMIC DNA]</scope>
</reference>
<feature type="domain" description="Ribulose bisphosphate carboxylase large subunit C-terminal" evidence="1">
    <location>
        <begin position="8"/>
        <end position="141"/>
    </location>
</feature>